<dbReference type="PANTHER" id="PTHR43550:SF3">
    <property type="entry name" value="3-KETODIHYDROSPHINGOSINE REDUCTASE"/>
    <property type="match status" value="1"/>
</dbReference>
<evidence type="ECO:0000313" key="2">
    <source>
        <dbReference type="EMBL" id="RCN39913.1"/>
    </source>
</evidence>
<dbReference type="GO" id="GO:0006666">
    <property type="term" value="P:3-keto-sphinganine metabolic process"/>
    <property type="evidence" value="ECO:0007669"/>
    <property type="project" value="TreeGrafter"/>
</dbReference>
<gene>
    <name evidence="2" type="ORF">ANCCAN_14133</name>
</gene>
<keyword evidence="1" id="KW-1133">Transmembrane helix</keyword>
<evidence type="ECO:0000313" key="3">
    <source>
        <dbReference type="Proteomes" id="UP000252519"/>
    </source>
</evidence>
<accession>A0A368G674</accession>
<comment type="caution">
    <text evidence="2">The sequence shown here is derived from an EMBL/GenBank/DDBJ whole genome shotgun (WGS) entry which is preliminary data.</text>
</comment>
<dbReference type="PANTHER" id="PTHR43550">
    <property type="entry name" value="3-KETODIHYDROSPHINGOSINE REDUCTASE"/>
    <property type="match status" value="1"/>
</dbReference>
<feature type="transmembrane region" description="Helical" evidence="1">
    <location>
        <begin position="6"/>
        <end position="28"/>
    </location>
</feature>
<keyword evidence="3" id="KW-1185">Reference proteome</keyword>
<organism evidence="2 3">
    <name type="scientific">Ancylostoma caninum</name>
    <name type="common">Dog hookworm</name>
    <dbReference type="NCBI Taxonomy" id="29170"/>
    <lineage>
        <taxon>Eukaryota</taxon>
        <taxon>Metazoa</taxon>
        <taxon>Ecdysozoa</taxon>
        <taxon>Nematoda</taxon>
        <taxon>Chromadorea</taxon>
        <taxon>Rhabditida</taxon>
        <taxon>Rhabditina</taxon>
        <taxon>Rhabditomorpha</taxon>
        <taxon>Strongyloidea</taxon>
        <taxon>Ancylostomatidae</taxon>
        <taxon>Ancylostomatinae</taxon>
        <taxon>Ancylostoma</taxon>
    </lineage>
</organism>
<evidence type="ECO:0008006" key="4">
    <source>
        <dbReference type="Google" id="ProtNLM"/>
    </source>
</evidence>
<dbReference type="InterPro" id="IPR036291">
    <property type="entry name" value="NAD(P)-bd_dom_sf"/>
</dbReference>
<protein>
    <recommendedName>
        <fullName evidence="4">Oxidoreductase, short chain dehydrogenase/reductase family protein</fullName>
    </recommendedName>
</protein>
<reference evidence="2 3" key="1">
    <citation type="submission" date="2014-10" db="EMBL/GenBank/DDBJ databases">
        <title>Draft genome of the hookworm Ancylostoma caninum.</title>
        <authorList>
            <person name="Mitreva M."/>
        </authorList>
    </citation>
    <scope>NUCLEOTIDE SEQUENCE [LARGE SCALE GENOMIC DNA]</scope>
    <source>
        <strain evidence="2 3">Baltimore</strain>
    </source>
</reference>
<dbReference type="SUPFAM" id="SSF51735">
    <property type="entry name" value="NAD(P)-binding Rossmann-fold domains"/>
    <property type="match status" value="1"/>
</dbReference>
<dbReference type="STRING" id="29170.A0A368G674"/>
<name>A0A368G674_ANCCA</name>
<dbReference type="EMBL" id="JOJR01000313">
    <property type="protein sequence ID" value="RCN39913.1"/>
    <property type="molecule type" value="Genomic_DNA"/>
</dbReference>
<keyword evidence="1" id="KW-0812">Transmembrane</keyword>
<dbReference type="OrthoDB" id="37659at2759"/>
<dbReference type="Gene3D" id="3.40.50.720">
    <property type="entry name" value="NAD(P)-binding Rossmann-like Domain"/>
    <property type="match status" value="1"/>
</dbReference>
<dbReference type="GO" id="GO:0030148">
    <property type="term" value="P:sphingolipid biosynthetic process"/>
    <property type="evidence" value="ECO:0007669"/>
    <property type="project" value="TreeGrafter"/>
</dbReference>
<keyword evidence="1" id="KW-0472">Membrane</keyword>
<sequence length="77" mass="8560">MLRLLSLLPPVSVILSLFVVFIALYVALPKRRKLVLHMKHVVITGGSKGIGRELAFCFVEKGCNISIIARNEDDLKV</sequence>
<dbReference type="GO" id="GO:0005789">
    <property type="term" value="C:endoplasmic reticulum membrane"/>
    <property type="evidence" value="ECO:0007669"/>
    <property type="project" value="TreeGrafter"/>
</dbReference>
<dbReference type="Proteomes" id="UP000252519">
    <property type="component" value="Unassembled WGS sequence"/>
</dbReference>
<dbReference type="Pfam" id="PF00106">
    <property type="entry name" value="adh_short"/>
    <property type="match status" value="1"/>
</dbReference>
<dbReference type="InterPro" id="IPR002347">
    <property type="entry name" value="SDR_fam"/>
</dbReference>
<proteinExistence type="predicted"/>
<dbReference type="GO" id="GO:0047560">
    <property type="term" value="F:3-dehydrosphinganine reductase activity"/>
    <property type="evidence" value="ECO:0007669"/>
    <property type="project" value="TreeGrafter"/>
</dbReference>
<dbReference type="AlphaFoldDB" id="A0A368G674"/>
<evidence type="ECO:0000256" key="1">
    <source>
        <dbReference type="SAM" id="Phobius"/>
    </source>
</evidence>